<sequence>MKNILIPILLILSGAACAKADVPYEIPVVNLGPLQPLQIKHGDTVITLDIEFADEPDERERGLMFRTKMADDSGMLFDFESKRVVNMWMNNTLIALDMLFLDEHGKIITISRNAKPGGQDLTLAQQNALPRISSYVPVMAVLEINAGLSRKWELKRGDIVQHPMFHNLPAASKIPEKPAESTD</sequence>
<protein>
    <recommendedName>
        <fullName evidence="2">DUF192 domain-containing protein</fullName>
    </recommendedName>
</protein>
<dbReference type="InterPro" id="IPR003795">
    <property type="entry name" value="DUF192"/>
</dbReference>
<dbReference type="AlphaFoldDB" id="A0A3B0SXV3"/>
<dbReference type="PANTHER" id="PTHR37953">
    <property type="entry name" value="UPF0127 PROTEIN MJ1496"/>
    <property type="match status" value="1"/>
</dbReference>
<dbReference type="EMBL" id="UOEE01000278">
    <property type="protein sequence ID" value="VAV99575.1"/>
    <property type="molecule type" value="Genomic_DNA"/>
</dbReference>
<organism evidence="1">
    <name type="scientific">hydrothermal vent metagenome</name>
    <dbReference type="NCBI Taxonomy" id="652676"/>
    <lineage>
        <taxon>unclassified sequences</taxon>
        <taxon>metagenomes</taxon>
        <taxon>ecological metagenomes</taxon>
    </lineage>
</organism>
<proteinExistence type="predicted"/>
<name>A0A3B0SXV3_9ZZZZ</name>
<dbReference type="InterPro" id="IPR038695">
    <property type="entry name" value="Saro_0823-like_sf"/>
</dbReference>
<evidence type="ECO:0008006" key="2">
    <source>
        <dbReference type="Google" id="ProtNLM"/>
    </source>
</evidence>
<dbReference type="Gene3D" id="2.60.120.1140">
    <property type="entry name" value="Protein of unknown function DUF192"/>
    <property type="match status" value="1"/>
</dbReference>
<gene>
    <name evidence="1" type="ORF">MNBD_ALPHA06-1341</name>
</gene>
<reference evidence="1" key="1">
    <citation type="submission" date="2018-06" db="EMBL/GenBank/DDBJ databases">
        <authorList>
            <person name="Zhirakovskaya E."/>
        </authorList>
    </citation>
    <scope>NUCLEOTIDE SEQUENCE</scope>
</reference>
<dbReference type="PROSITE" id="PS51257">
    <property type="entry name" value="PROKAR_LIPOPROTEIN"/>
    <property type="match status" value="1"/>
</dbReference>
<dbReference type="PANTHER" id="PTHR37953:SF1">
    <property type="entry name" value="UPF0127 PROTEIN MJ1496"/>
    <property type="match status" value="1"/>
</dbReference>
<evidence type="ECO:0000313" key="1">
    <source>
        <dbReference type="EMBL" id="VAV99575.1"/>
    </source>
</evidence>
<dbReference type="Pfam" id="PF02643">
    <property type="entry name" value="DUF192"/>
    <property type="match status" value="1"/>
</dbReference>
<accession>A0A3B0SXV3</accession>